<sequence>MVVQRRAPTKSVLLPDDSSLLLLQTHFANARSITAGAMESTTASSELAAAPKKKVQRKLATVIRCP</sequence>
<reference evidence="1" key="1">
    <citation type="submission" date="2014-09" db="EMBL/GenBank/DDBJ databases">
        <authorList>
            <person name="Magalhaes I.L.F."/>
            <person name="Oliveira U."/>
            <person name="Santos F.R."/>
            <person name="Vidigal T.H.D.A."/>
            <person name="Brescovit A.D."/>
            <person name="Santos A.J."/>
        </authorList>
    </citation>
    <scope>NUCLEOTIDE SEQUENCE</scope>
    <source>
        <tissue evidence="1">Shoot tissue taken approximately 20 cm above the soil surface</tissue>
    </source>
</reference>
<dbReference type="AlphaFoldDB" id="A0A0A9AWF2"/>
<accession>A0A0A9AWF2</accession>
<name>A0A0A9AWF2_ARUDO</name>
<proteinExistence type="predicted"/>
<reference evidence="1" key="2">
    <citation type="journal article" date="2015" name="Data Brief">
        <title>Shoot transcriptome of the giant reed, Arundo donax.</title>
        <authorList>
            <person name="Barrero R.A."/>
            <person name="Guerrero F.D."/>
            <person name="Moolhuijzen P."/>
            <person name="Goolsby J.A."/>
            <person name="Tidwell J."/>
            <person name="Bellgard S.E."/>
            <person name="Bellgard M.I."/>
        </authorList>
    </citation>
    <scope>NUCLEOTIDE SEQUENCE</scope>
    <source>
        <tissue evidence="1">Shoot tissue taken approximately 20 cm above the soil surface</tissue>
    </source>
</reference>
<organism evidence="1">
    <name type="scientific">Arundo donax</name>
    <name type="common">Giant reed</name>
    <name type="synonym">Donax arundinaceus</name>
    <dbReference type="NCBI Taxonomy" id="35708"/>
    <lineage>
        <taxon>Eukaryota</taxon>
        <taxon>Viridiplantae</taxon>
        <taxon>Streptophyta</taxon>
        <taxon>Embryophyta</taxon>
        <taxon>Tracheophyta</taxon>
        <taxon>Spermatophyta</taxon>
        <taxon>Magnoliopsida</taxon>
        <taxon>Liliopsida</taxon>
        <taxon>Poales</taxon>
        <taxon>Poaceae</taxon>
        <taxon>PACMAD clade</taxon>
        <taxon>Arundinoideae</taxon>
        <taxon>Arundineae</taxon>
        <taxon>Arundo</taxon>
    </lineage>
</organism>
<dbReference type="EMBL" id="GBRH01243712">
    <property type="protein sequence ID" value="JAD54183.1"/>
    <property type="molecule type" value="Transcribed_RNA"/>
</dbReference>
<protein>
    <submittedName>
        <fullName evidence="1">Uncharacterized protein</fullName>
    </submittedName>
</protein>
<evidence type="ECO:0000313" key="1">
    <source>
        <dbReference type="EMBL" id="JAD54183.1"/>
    </source>
</evidence>